<name>A0ABW3W0L0_9ACTN</name>
<dbReference type="RefSeq" id="WP_367918076.1">
    <property type="nucleotide sequence ID" value="NZ_BAABAC010000006.1"/>
</dbReference>
<accession>A0ABW3W0L0</accession>
<keyword evidence="1" id="KW-0808">Transferase</keyword>
<reference evidence="2" key="1">
    <citation type="journal article" date="2019" name="Int. J. Syst. Evol. Microbiol.">
        <title>The Global Catalogue of Microorganisms (GCM) 10K type strain sequencing project: providing services to taxonomists for standard genome sequencing and annotation.</title>
        <authorList>
            <consortium name="The Broad Institute Genomics Platform"/>
            <consortium name="The Broad Institute Genome Sequencing Center for Infectious Disease"/>
            <person name="Wu L."/>
            <person name="Ma J."/>
        </authorList>
    </citation>
    <scope>NUCLEOTIDE SEQUENCE [LARGE SCALE GENOMIC DNA]</scope>
    <source>
        <strain evidence="2">CCUG 52478</strain>
    </source>
</reference>
<protein>
    <submittedName>
        <fullName evidence="1">Nucleotidyl transferase AbiEii/AbiGii toxin family protein</fullName>
    </submittedName>
</protein>
<dbReference type="InterPro" id="IPR014942">
    <property type="entry name" value="AbiEii"/>
</dbReference>
<gene>
    <name evidence="1" type="ORF">ACFQ3F_12290</name>
</gene>
<evidence type="ECO:0000313" key="1">
    <source>
        <dbReference type="EMBL" id="MFD1248569.1"/>
    </source>
</evidence>
<dbReference type="InterPro" id="IPR043519">
    <property type="entry name" value="NT_sf"/>
</dbReference>
<evidence type="ECO:0000313" key="2">
    <source>
        <dbReference type="Proteomes" id="UP001597229"/>
    </source>
</evidence>
<dbReference type="Gene3D" id="3.30.460.40">
    <property type="match status" value="1"/>
</dbReference>
<organism evidence="1 2">
    <name type="scientific">Nocardioides ginsengisoli</name>
    <dbReference type="NCBI Taxonomy" id="363868"/>
    <lineage>
        <taxon>Bacteria</taxon>
        <taxon>Bacillati</taxon>
        <taxon>Actinomycetota</taxon>
        <taxon>Actinomycetes</taxon>
        <taxon>Propionibacteriales</taxon>
        <taxon>Nocardioidaceae</taxon>
        <taxon>Nocardioides</taxon>
    </lineage>
</organism>
<dbReference type="Proteomes" id="UP001597229">
    <property type="component" value="Unassembled WGS sequence"/>
</dbReference>
<dbReference type="SUPFAM" id="SSF81301">
    <property type="entry name" value="Nucleotidyltransferase"/>
    <property type="match status" value="1"/>
</dbReference>
<dbReference type="EMBL" id="JBHTLX010000016">
    <property type="protein sequence ID" value="MFD1248569.1"/>
    <property type="molecule type" value="Genomic_DNA"/>
</dbReference>
<proteinExistence type="predicted"/>
<keyword evidence="2" id="KW-1185">Reference proteome</keyword>
<dbReference type="Pfam" id="PF08843">
    <property type="entry name" value="AbiEii"/>
    <property type="match status" value="1"/>
</dbReference>
<comment type="caution">
    <text evidence="1">The sequence shown here is derived from an EMBL/GenBank/DDBJ whole genome shotgun (WGS) entry which is preliminary data.</text>
</comment>
<dbReference type="GO" id="GO:0016740">
    <property type="term" value="F:transferase activity"/>
    <property type="evidence" value="ECO:0007669"/>
    <property type="project" value="UniProtKB-KW"/>
</dbReference>
<sequence>MAEPATIGRYEPLLMRRLVAVHDALDRAGFAHALGGALALAVHVKEPRFTKDIDLNILADASHPEPLLACLPDEIAVPASAAPAIRRDQQVRLTWPDPATPVDLFFPADPDFHRMVTDRATPFRFGSADIPVMTATDLMVFKMLFDRTKDWADIESLLEADAGDPAEAAQWIERFLGPDAPQIGRLARTREELGT</sequence>